<keyword evidence="5" id="KW-0456">Lyase</keyword>
<dbReference type="InterPro" id="IPR003770">
    <property type="entry name" value="MLTG-like"/>
</dbReference>
<dbReference type="OrthoDB" id="9810667at2"/>
<keyword evidence="4 8" id="KW-0472">Membrane</keyword>
<keyword evidence="3 8" id="KW-1133">Transmembrane helix</keyword>
<evidence type="ECO:0000256" key="7">
    <source>
        <dbReference type="SAM" id="MobiDB-lite"/>
    </source>
</evidence>
<feature type="region of interest" description="Disordered" evidence="7">
    <location>
        <begin position="122"/>
        <end position="176"/>
    </location>
</feature>
<evidence type="ECO:0008006" key="11">
    <source>
        <dbReference type="Google" id="ProtNLM"/>
    </source>
</evidence>
<reference evidence="9 10" key="1">
    <citation type="submission" date="2018-08" db="EMBL/GenBank/DDBJ databases">
        <title>A genome reference for cultivated species of the human gut microbiota.</title>
        <authorList>
            <person name="Zou Y."/>
            <person name="Xue W."/>
            <person name="Luo G."/>
        </authorList>
    </citation>
    <scope>NUCLEOTIDE SEQUENCE [LARGE SCALE GENOMIC DNA]</scope>
    <source>
        <strain evidence="9 10">AF22-21</strain>
    </source>
</reference>
<sequence>MAIDSARSMKKILRFLFGLLINVCILFVLVKGFSYSFDFAYQVFSTTAVEPGSNKKTAITITDDEPLLDISDSLKKSGVIDNKYAFILKVRINGDAGKMKPGTYTMSPSNTNQEIIDIITGVSGDDTESSGSSDSSSTGDESGGDGQSTVTNANGTGDEGAAEDRITEAATDETGE</sequence>
<evidence type="ECO:0000256" key="4">
    <source>
        <dbReference type="ARBA" id="ARBA00023136"/>
    </source>
</evidence>
<evidence type="ECO:0000256" key="3">
    <source>
        <dbReference type="ARBA" id="ARBA00022989"/>
    </source>
</evidence>
<dbReference type="PANTHER" id="PTHR30518:SF2">
    <property type="entry name" value="ENDOLYTIC MUREIN TRANSGLYCOSYLASE"/>
    <property type="match status" value="1"/>
</dbReference>
<gene>
    <name evidence="9" type="ORF">DWX94_01265</name>
</gene>
<dbReference type="GO" id="GO:0071555">
    <property type="term" value="P:cell wall organization"/>
    <property type="evidence" value="ECO:0007669"/>
    <property type="project" value="UniProtKB-KW"/>
</dbReference>
<evidence type="ECO:0000256" key="5">
    <source>
        <dbReference type="ARBA" id="ARBA00023239"/>
    </source>
</evidence>
<evidence type="ECO:0000256" key="8">
    <source>
        <dbReference type="SAM" id="Phobius"/>
    </source>
</evidence>
<evidence type="ECO:0000313" key="10">
    <source>
        <dbReference type="Proteomes" id="UP000283295"/>
    </source>
</evidence>
<feature type="transmembrane region" description="Helical" evidence="8">
    <location>
        <begin position="12"/>
        <end position="30"/>
    </location>
</feature>
<name>A0A412IVA6_9FIRM</name>
<dbReference type="Gene3D" id="3.30.1490.480">
    <property type="entry name" value="Endolytic murein transglycosylase"/>
    <property type="match status" value="1"/>
</dbReference>
<dbReference type="PANTHER" id="PTHR30518">
    <property type="entry name" value="ENDOLYTIC MUREIN TRANSGLYCOSYLASE"/>
    <property type="match status" value="1"/>
</dbReference>
<organism evidence="9 10">
    <name type="scientific">Coprococcus eutactus</name>
    <dbReference type="NCBI Taxonomy" id="33043"/>
    <lineage>
        <taxon>Bacteria</taxon>
        <taxon>Bacillati</taxon>
        <taxon>Bacillota</taxon>
        <taxon>Clostridia</taxon>
        <taxon>Lachnospirales</taxon>
        <taxon>Lachnospiraceae</taxon>
        <taxon>Coprococcus</taxon>
    </lineage>
</organism>
<keyword evidence="2 8" id="KW-0812">Transmembrane</keyword>
<evidence type="ECO:0000256" key="6">
    <source>
        <dbReference type="ARBA" id="ARBA00023316"/>
    </source>
</evidence>
<proteinExistence type="predicted"/>
<evidence type="ECO:0000313" key="9">
    <source>
        <dbReference type="EMBL" id="RGS44055.1"/>
    </source>
</evidence>
<protein>
    <recommendedName>
        <fullName evidence="11">YceG-like family</fullName>
    </recommendedName>
</protein>
<comment type="caution">
    <text evidence="9">The sequence shown here is derived from an EMBL/GenBank/DDBJ whole genome shotgun (WGS) entry which is preliminary data.</text>
</comment>
<dbReference type="AlphaFoldDB" id="A0A412IVA6"/>
<evidence type="ECO:0000256" key="2">
    <source>
        <dbReference type="ARBA" id="ARBA00022692"/>
    </source>
</evidence>
<feature type="compositionally biased region" description="Low complexity" evidence="7">
    <location>
        <begin position="129"/>
        <end position="140"/>
    </location>
</feature>
<dbReference type="GO" id="GO:0016829">
    <property type="term" value="F:lyase activity"/>
    <property type="evidence" value="ECO:0007669"/>
    <property type="project" value="UniProtKB-KW"/>
</dbReference>
<dbReference type="Proteomes" id="UP000283295">
    <property type="component" value="Unassembled WGS sequence"/>
</dbReference>
<accession>A0A412IVA6</accession>
<keyword evidence="1" id="KW-1003">Cell membrane</keyword>
<evidence type="ECO:0000256" key="1">
    <source>
        <dbReference type="ARBA" id="ARBA00022475"/>
    </source>
</evidence>
<dbReference type="EMBL" id="QRVK01000002">
    <property type="protein sequence ID" value="RGS44055.1"/>
    <property type="molecule type" value="Genomic_DNA"/>
</dbReference>
<keyword evidence="6" id="KW-0961">Cell wall biogenesis/degradation</keyword>